<comment type="caution">
    <text evidence="1">The sequence shown here is derived from an EMBL/GenBank/DDBJ whole genome shotgun (WGS) entry which is preliminary data.</text>
</comment>
<evidence type="ECO:0000313" key="2">
    <source>
        <dbReference type="Proteomes" id="UP000326396"/>
    </source>
</evidence>
<protein>
    <submittedName>
        <fullName evidence="1">Uncharacterized protein</fullName>
    </submittedName>
</protein>
<dbReference type="Proteomes" id="UP000326396">
    <property type="component" value="Linkage Group LG12"/>
</dbReference>
<dbReference type="EMBL" id="SZYD01000004">
    <property type="protein sequence ID" value="KAD6455119.1"/>
    <property type="molecule type" value="Genomic_DNA"/>
</dbReference>
<accession>A0A5N6PK53</accession>
<sequence length="310" mass="36886">MRRKWKGGRQVPYDPWWFRFQSTEREWVTLLELAVAHDLGIINSFFKKRDSHLITFRSGERDTQIDYLMMRRSDSCRWWDSKVFPGETVVSQHKLFAMDLIMRKRLVDLKKRNPQIKWGTLKGEKITLFRNNVLEGRHTSICEDANLLWDEMAEKVKRAAKETLGMTTGNKSGQRESWWWNDEVQIKVKEKLQRFREFARCTESAERARLKTRYNEAKREAKKTVSEAKSKAYIEMYKRLETGEGEHAMFKIAKAREQKTQDLGVVKFIKREDGCVSYNVEITVETITCDIKEDIMITYFWDVIPYTCNH</sequence>
<keyword evidence="2" id="KW-1185">Reference proteome</keyword>
<reference evidence="1 2" key="1">
    <citation type="submission" date="2019-05" db="EMBL/GenBank/DDBJ databases">
        <title>Mikania micrantha, genome provides insights into the molecular mechanism of rapid growth.</title>
        <authorList>
            <person name="Liu B."/>
        </authorList>
    </citation>
    <scope>NUCLEOTIDE SEQUENCE [LARGE SCALE GENOMIC DNA]</scope>
    <source>
        <strain evidence="1">NLD-2019</strain>
        <tissue evidence="1">Leaf</tissue>
    </source>
</reference>
<organism evidence="1 2">
    <name type="scientific">Mikania micrantha</name>
    <name type="common">bitter vine</name>
    <dbReference type="NCBI Taxonomy" id="192012"/>
    <lineage>
        <taxon>Eukaryota</taxon>
        <taxon>Viridiplantae</taxon>
        <taxon>Streptophyta</taxon>
        <taxon>Embryophyta</taxon>
        <taxon>Tracheophyta</taxon>
        <taxon>Spermatophyta</taxon>
        <taxon>Magnoliopsida</taxon>
        <taxon>eudicotyledons</taxon>
        <taxon>Gunneridae</taxon>
        <taxon>Pentapetalae</taxon>
        <taxon>asterids</taxon>
        <taxon>campanulids</taxon>
        <taxon>Asterales</taxon>
        <taxon>Asteraceae</taxon>
        <taxon>Asteroideae</taxon>
        <taxon>Heliantheae alliance</taxon>
        <taxon>Eupatorieae</taxon>
        <taxon>Mikania</taxon>
    </lineage>
</organism>
<dbReference type="OrthoDB" id="1305553at2759"/>
<evidence type="ECO:0000313" key="1">
    <source>
        <dbReference type="EMBL" id="KAD6455119.1"/>
    </source>
</evidence>
<name>A0A5N6PK53_9ASTR</name>
<gene>
    <name evidence="1" type="ORF">E3N88_09825</name>
</gene>
<dbReference type="AlphaFoldDB" id="A0A5N6PK53"/>
<proteinExistence type="predicted"/>